<evidence type="ECO:0000313" key="2">
    <source>
        <dbReference type="Proteomes" id="UP000037023"/>
    </source>
</evidence>
<accession>A0A0L8J5Z6</accession>
<dbReference type="EMBL" id="LGUP01000402">
    <property type="protein sequence ID" value="KOG09088.1"/>
    <property type="molecule type" value="Genomic_DNA"/>
</dbReference>
<protein>
    <submittedName>
        <fullName evidence="1">Phosphopantetheine-binding protein</fullName>
    </submittedName>
</protein>
<evidence type="ECO:0000313" key="1">
    <source>
        <dbReference type="EMBL" id="KOG09088.1"/>
    </source>
</evidence>
<dbReference type="SUPFAM" id="SSF47336">
    <property type="entry name" value="ACP-like"/>
    <property type="match status" value="1"/>
</dbReference>
<dbReference type="AlphaFoldDB" id="A0A0L8J5Z6"/>
<reference evidence="1 2" key="1">
    <citation type="submission" date="2015-06" db="EMBL/GenBank/DDBJ databases">
        <authorList>
            <person name="Hoefler B.C."/>
            <person name="Straight P.D."/>
        </authorList>
    </citation>
    <scope>NUCLEOTIDE SEQUENCE [LARGE SCALE GENOMIC DNA]</scope>
    <source>
        <strain evidence="1 2">NRRL 3427</strain>
    </source>
</reference>
<comment type="caution">
    <text evidence="1">The sequence shown here is derived from an EMBL/GenBank/DDBJ whole genome shotgun (WGS) entry which is preliminary data.</text>
</comment>
<proteinExistence type="predicted"/>
<dbReference type="RefSeq" id="WP_033202556.1">
    <property type="nucleotide sequence ID" value="NZ_LGUP01000402.1"/>
</dbReference>
<dbReference type="Proteomes" id="UP000037023">
    <property type="component" value="Unassembled WGS sequence"/>
</dbReference>
<dbReference type="PATRIC" id="fig|1938.6.peg.8081"/>
<name>A0A0L8J5Z6_STRVR</name>
<dbReference type="Gene3D" id="1.10.1200.10">
    <property type="entry name" value="ACP-like"/>
    <property type="match status" value="1"/>
</dbReference>
<dbReference type="OrthoDB" id="9810922at2"/>
<sequence>MNHDQAKAFVRQAVQRVVPDADFAGLDPGVPLRDALELDSLDFLEFVEALAELSGTELTEDDHPALGTWDGCAARLVAEASASAQGRSA</sequence>
<dbReference type="InterPro" id="IPR036736">
    <property type="entry name" value="ACP-like_sf"/>
</dbReference>
<organism evidence="1 2">
    <name type="scientific">Streptomyces viridochromogenes</name>
    <dbReference type="NCBI Taxonomy" id="1938"/>
    <lineage>
        <taxon>Bacteria</taxon>
        <taxon>Bacillati</taxon>
        <taxon>Actinomycetota</taxon>
        <taxon>Actinomycetes</taxon>
        <taxon>Kitasatosporales</taxon>
        <taxon>Streptomycetaceae</taxon>
        <taxon>Streptomyces</taxon>
    </lineage>
</organism>
<gene>
    <name evidence="1" type="ORF">ADK34_37505</name>
</gene>